<protein>
    <submittedName>
        <fullName evidence="1">Uncharacterized protein</fullName>
    </submittedName>
</protein>
<dbReference type="EMBL" id="LKST01000003">
    <property type="protein sequence ID" value="KQB83758.1"/>
    <property type="molecule type" value="Genomic_DNA"/>
</dbReference>
<dbReference type="AlphaFoldDB" id="A0A0Q0U875"/>
<dbReference type="Proteomes" id="UP000050517">
    <property type="component" value="Unassembled WGS sequence"/>
</dbReference>
<dbReference type="PATRIC" id="fig|1544416.3.peg.1830"/>
<proteinExistence type="predicted"/>
<organism evidence="1 2">
    <name type="scientific">Corynebacterium oculi</name>
    <dbReference type="NCBI Taxonomy" id="1544416"/>
    <lineage>
        <taxon>Bacteria</taxon>
        <taxon>Bacillati</taxon>
        <taxon>Actinomycetota</taxon>
        <taxon>Actinomycetes</taxon>
        <taxon>Mycobacteriales</taxon>
        <taxon>Corynebacteriaceae</taxon>
        <taxon>Corynebacterium</taxon>
    </lineage>
</organism>
<sequence length="172" mass="19217">MVHLMKKIGTVTPLTHPDLSVTLAQYLREHHSDLLARLRAIMRHPRCLARRQSGQSLWRPPVQRLPDPLSGGELNVALSRHRMGPRARARIRGFNPHHEAAYLLSLRFSRADGLPVHPAAAEAWVRALLPEGTITAVHEFPGESAPTYRWCVDGRFFPLDSPSSLFTEASAA</sequence>
<reference evidence="1 2" key="1">
    <citation type="submission" date="2015-10" db="EMBL/GenBank/DDBJ databases">
        <title>Corynebacteirum lowii and Corynebacterium oculi species nova, derived from human clinical disease and and emended description of Corynebacterium mastiditis.</title>
        <authorList>
            <person name="Bernard K."/>
            <person name="Pacheco A.L."/>
            <person name="Mcdougall C."/>
            <person name="Burtx T."/>
            <person name="Weibe D."/>
            <person name="Tyler S."/>
            <person name="Olson A.B."/>
            <person name="Cnockaert M."/>
            <person name="Eguchi H."/>
            <person name="Kuwahara T."/>
            <person name="Nakayama-Imaohji H."/>
            <person name="Boudewijins M."/>
            <person name="Van Hoecke F."/>
            <person name="Bernier A.-M."/>
            <person name="Vandamme P."/>
        </authorList>
    </citation>
    <scope>NUCLEOTIDE SEQUENCE [LARGE SCALE GENOMIC DNA]</scope>
    <source>
        <strain evidence="1 2">NML 130210</strain>
    </source>
</reference>
<evidence type="ECO:0000313" key="1">
    <source>
        <dbReference type="EMBL" id="KQB83758.1"/>
    </source>
</evidence>
<name>A0A0Q0U875_9CORY</name>
<evidence type="ECO:0000313" key="2">
    <source>
        <dbReference type="Proteomes" id="UP000050517"/>
    </source>
</evidence>
<comment type="caution">
    <text evidence="1">The sequence shown here is derived from an EMBL/GenBank/DDBJ whole genome shotgun (WGS) entry which is preliminary data.</text>
</comment>
<dbReference type="STRING" id="1544416.Cocul_01830"/>
<accession>A0A0Q0U875</accession>
<gene>
    <name evidence="1" type="ORF">Cocul_01830</name>
</gene>
<keyword evidence="2" id="KW-1185">Reference proteome</keyword>